<dbReference type="CDD" id="cd00167">
    <property type="entry name" value="SANT"/>
    <property type="match status" value="2"/>
</dbReference>
<dbReference type="PANTHER" id="PTHR45614:SF273">
    <property type="entry name" value="MYB DOMAIN PROTEIN 100-RELATED"/>
    <property type="match status" value="1"/>
</dbReference>
<sequence length="441" mass="50725">MEFSPSFPEKIHYLSGIFPEIKSEIPVSEENTSFMYQNNFNHFQHHHHHLNEPNHGHPESFFTEGPSSIINPLFSLSSANHSSGGPSSYKPTYPNESLKRGYANPYYPMPYAPNNTNVESMQGHPNKVIWDFSQKVPLHSGPSATSDPQVQRKTNGQIQNRMTNIVKGQWSAEEDSVLVQLVKRFGIKKWSHIARLLNGRVGKQCRERWHNHLRPNIRKESWSEEEDKILIEAHKELGNKWAEIARRMPGRTENTIKNHWNATKRRQKAKRQRNKRRSSKGAPTLLESYIRKVTAAEESEKELKNSMSKMNLNETTNAGLFRVRYESSEGDFSSEEDELGWSLQHHVPCGGDGGYVPLMVNAGEESLIDYEVALQMAPEVQMRKEMDLMEMIYRKDIIQTVVFLRLGLLHAVDILVPLFSSYDFRFKCGFGGAFVLLLFRL</sequence>
<proteinExistence type="predicted"/>
<gene>
    <name evidence="9" type="ORF">VNO80_06632</name>
</gene>
<evidence type="ECO:0000256" key="2">
    <source>
        <dbReference type="ARBA" id="ARBA00022737"/>
    </source>
</evidence>
<evidence type="ECO:0000259" key="8">
    <source>
        <dbReference type="PROSITE" id="PS51294"/>
    </source>
</evidence>
<feature type="domain" description="Myb-like" evidence="7">
    <location>
        <begin position="162"/>
        <end position="213"/>
    </location>
</feature>
<evidence type="ECO:0000256" key="3">
    <source>
        <dbReference type="ARBA" id="ARBA00023015"/>
    </source>
</evidence>
<keyword evidence="3" id="KW-0805">Transcription regulation</keyword>
<dbReference type="FunFam" id="1.10.10.60:FF:000010">
    <property type="entry name" value="Transcriptional activator Myb isoform A"/>
    <property type="match status" value="1"/>
</dbReference>
<evidence type="ECO:0000256" key="1">
    <source>
        <dbReference type="ARBA" id="ARBA00004123"/>
    </source>
</evidence>
<dbReference type="PANTHER" id="PTHR45614">
    <property type="entry name" value="MYB PROTEIN-RELATED"/>
    <property type="match status" value="1"/>
</dbReference>
<dbReference type="InterPro" id="IPR017930">
    <property type="entry name" value="Myb_dom"/>
</dbReference>
<dbReference type="GO" id="GO:0005634">
    <property type="term" value="C:nucleus"/>
    <property type="evidence" value="ECO:0007669"/>
    <property type="project" value="UniProtKB-SubCell"/>
</dbReference>
<evidence type="ECO:0000313" key="10">
    <source>
        <dbReference type="Proteomes" id="UP001374584"/>
    </source>
</evidence>
<dbReference type="GO" id="GO:0000978">
    <property type="term" value="F:RNA polymerase II cis-regulatory region sequence-specific DNA binding"/>
    <property type="evidence" value="ECO:0007669"/>
    <property type="project" value="TreeGrafter"/>
</dbReference>
<keyword evidence="2" id="KW-0677">Repeat</keyword>
<name>A0AAN9RP07_PHACN</name>
<keyword evidence="4" id="KW-0238">DNA-binding</keyword>
<dbReference type="GO" id="GO:0000981">
    <property type="term" value="F:DNA-binding transcription factor activity, RNA polymerase II-specific"/>
    <property type="evidence" value="ECO:0007669"/>
    <property type="project" value="TreeGrafter"/>
</dbReference>
<dbReference type="SMART" id="SM00717">
    <property type="entry name" value="SANT"/>
    <property type="match status" value="2"/>
</dbReference>
<accession>A0AAN9RP07</accession>
<dbReference type="EMBL" id="JAYMYR010000003">
    <property type="protein sequence ID" value="KAK7373233.1"/>
    <property type="molecule type" value="Genomic_DNA"/>
</dbReference>
<keyword evidence="5" id="KW-0539">Nucleus</keyword>
<comment type="caution">
    <text evidence="9">The sequence shown here is derived from an EMBL/GenBank/DDBJ whole genome shotgun (WGS) entry which is preliminary data.</text>
</comment>
<dbReference type="Proteomes" id="UP001374584">
    <property type="component" value="Unassembled WGS sequence"/>
</dbReference>
<dbReference type="PROSITE" id="PS51294">
    <property type="entry name" value="HTH_MYB"/>
    <property type="match status" value="2"/>
</dbReference>
<organism evidence="9 10">
    <name type="scientific">Phaseolus coccineus</name>
    <name type="common">Scarlet runner bean</name>
    <name type="synonym">Phaseolus multiflorus</name>
    <dbReference type="NCBI Taxonomy" id="3886"/>
    <lineage>
        <taxon>Eukaryota</taxon>
        <taxon>Viridiplantae</taxon>
        <taxon>Streptophyta</taxon>
        <taxon>Embryophyta</taxon>
        <taxon>Tracheophyta</taxon>
        <taxon>Spermatophyta</taxon>
        <taxon>Magnoliopsida</taxon>
        <taxon>eudicotyledons</taxon>
        <taxon>Gunneridae</taxon>
        <taxon>Pentapetalae</taxon>
        <taxon>rosids</taxon>
        <taxon>fabids</taxon>
        <taxon>Fabales</taxon>
        <taxon>Fabaceae</taxon>
        <taxon>Papilionoideae</taxon>
        <taxon>50 kb inversion clade</taxon>
        <taxon>NPAAA clade</taxon>
        <taxon>indigoferoid/millettioid clade</taxon>
        <taxon>Phaseoleae</taxon>
        <taxon>Phaseolus</taxon>
    </lineage>
</organism>
<dbReference type="AlphaFoldDB" id="A0AAN9RP07"/>
<feature type="domain" description="Myb-like" evidence="7">
    <location>
        <begin position="214"/>
        <end position="264"/>
    </location>
</feature>
<evidence type="ECO:0000313" key="9">
    <source>
        <dbReference type="EMBL" id="KAK7373233.1"/>
    </source>
</evidence>
<dbReference type="InterPro" id="IPR009057">
    <property type="entry name" value="Homeodomain-like_sf"/>
</dbReference>
<feature type="domain" description="HTH myb-type" evidence="8">
    <location>
        <begin position="214"/>
        <end position="268"/>
    </location>
</feature>
<dbReference type="SUPFAM" id="SSF46689">
    <property type="entry name" value="Homeodomain-like"/>
    <property type="match status" value="1"/>
</dbReference>
<protein>
    <submittedName>
        <fullName evidence="9">Uncharacterized protein</fullName>
    </submittedName>
</protein>
<feature type="compositionally biased region" description="Basic residues" evidence="6">
    <location>
        <begin position="262"/>
        <end position="279"/>
    </location>
</feature>
<reference evidence="9 10" key="1">
    <citation type="submission" date="2024-01" db="EMBL/GenBank/DDBJ databases">
        <title>The genomes of 5 underutilized Papilionoideae crops provide insights into root nodulation and disease resistanc.</title>
        <authorList>
            <person name="Jiang F."/>
        </authorList>
    </citation>
    <scope>NUCLEOTIDE SEQUENCE [LARGE SCALE GENOMIC DNA]</scope>
    <source>
        <strain evidence="9">JINMINGXINNONG_FW02</strain>
        <tissue evidence="9">Leaves</tissue>
    </source>
</reference>
<evidence type="ECO:0000256" key="6">
    <source>
        <dbReference type="SAM" id="MobiDB-lite"/>
    </source>
</evidence>
<dbReference type="InterPro" id="IPR050560">
    <property type="entry name" value="MYB_TF"/>
</dbReference>
<dbReference type="InterPro" id="IPR001005">
    <property type="entry name" value="SANT/Myb"/>
</dbReference>
<keyword evidence="3" id="KW-0804">Transcription</keyword>
<feature type="domain" description="HTH myb-type" evidence="8">
    <location>
        <begin position="162"/>
        <end position="213"/>
    </location>
</feature>
<keyword evidence="10" id="KW-1185">Reference proteome</keyword>
<feature type="region of interest" description="Disordered" evidence="6">
    <location>
        <begin position="262"/>
        <end position="283"/>
    </location>
</feature>
<comment type="subcellular location">
    <subcellularLocation>
        <location evidence="1">Nucleus</location>
    </subcellularLocation>
</comment>
<evidence type="ECO:0000259" key="7">
    <source>
        <dbReference type="PROSITE" id="PS50090"/>
    </source>
</evidence>
<evidence type="ECO:0000256" key="5">
    <source>
        <dbReference type="ARBA" id="ARBA00023242"/>
    </source>
</evidence>
<dbReference type="PROSITE" id="PS50090">
    <property type="entry name" value="MYB_LIKE"/>
    <property type="match status" value="2"/>
</dbReference>
<dbReference type="Pfam" id="PF13921">
    <property type="entry name" value="Myb_DNA-bind_6"/>
    <property type="match status" value="1"/>
</dbReference>
<dbReference type="Gene3D" id="1.10.10.60">
    <property type="entry name" value="Homeodomain-like"/>
    <property type="match status" value="2"/>
</dbReference>
<evidence type="ECO:0000256" key="4">
    <source>
        <dbReference type="ARBA" id="ARBA00023125"/>
    </source>
</evidence>